<dbReference type="AlphaFoldDB" id="E3HDZ2"/>
<dbReference type="GO" id="GO:0015074">
    <property type="term" value="P:DNA integration"/>
    <property type="evidence" value="ECO:0007669"/>
    <property type="project" value="UniProtKB-KW"/>
</dbReference>
<evidence type="ECO:0000313" key="10">
    <source>
        <dbReference type="Proteomes" id="UP000006875"/>
    </source>
</evidence>
<dbReference type="HOGENOM" id="CLU_010686_5_1_0"/>
<dbReference type="GO" id="GO:0003677">
    <property type="term" value="F:DNA binding"/>
    <property type="evidence" value="ECO:0007669"/>
    <property type="project" value="UniProtKB-KW"/>
</dbReference>
<evidence type="ECO:0000256" key="3">
    <source>
        <dbReference type="ARBA" id="ARBA00023125"/>
    </source>
</evidence>
<protein>
    <submittedName>
        <fullName evidence="9">Resolvase domain protein</fullName>
    </submittedName>
</protein>
<dbReference type="Proteomes" id="UP000006875">
    <property type="component" value="Plasmid pILYOP02"/>
</dbReference>
<dbReference type="CDD" id="cd03768">
    <property type="entry name" value="SR_ResInv"/>
    <property type="match status" value="1"/>
</dbReference>
<evidence type="ECO:0000256" key="5">
    <source>
        <dbReference type="PIRSR" id="PIRSR606118-50"/>
    </source>
</evidence>
<dbReference type="EMBL" id="CP002283">
    <property type="protein sequence ID" value="ADO84604.1"/>
    <property type="molecule type" value="Genomic_DNA"/>
</dbReference>
<dbReference type="SMART" id="SM00857">
    <property type="entry name" value="Resolvase"/>
    <property type="match status" value="1"/>
</dbReference>
<dbReference type="InterPro" id="IPR006118">
    <property type="entry name" value="Recombinase_CS"/>
</dbReference>
<name>E3HDZ2_ILYPC</name>
<proteinExistence type="inferred from homology"/>
<keyword evidence="3" id="KW-0238">DNA-binding</keyword>
<dbReference type="OrthoDB" id="81716at2"/>
<dbReference type="InterPro" id="IPR006119">
    <property type="entry name" value="Resolv_N"/>
</dbReference>
<evidence type="ECO:0000256" key="4">
    <source>
        <dbReference type="ARBA" id="ARBA00023172"/>
    </source>
</evidence>
<geneLocation type="plasmid" evidence="9 10">
    <name>pILYOP02</name>
</geneLocation>
<dbReference type="RefSeq" id="WP_013389256.1">
    <property type="nucleotide sequence ID" value="NC_014634.1"/>
</dbReference>
<accession>E3HDZ2</accession>
<dbReference type="PROSITE" id="PS51736">
    <property type="entry name" value="RECOMBINASES_3"/>
    <property type="match status" value="1"/>
</dbReference>
<keyword evidence="4" id="KW-0233">DNA recombination</keyword>
<feature type="region of interest" description="Disordered" evidence="7">
    <location>
        <begin position="141"/>
        <end position="169"/>
    </location>
</feature>
<evidence type="ECO:0000313" key="9">
    <source>
        <dbReference type="EMBL" id="ADO84604.1"/>
    </source>
</evidence>
<keyword evidence="9" id="KW-0614">Plasmid</keyword>
<evidence type="ECO:0000259" key="8">
    <source>
        <dbReference type="PROSITE" id="PS51736"/>
    </source>
</evidence>
<dbReference type="PROSITE" id="PS00398">
    <property type="entry name" value="RECOMBINASES_2"/>
    <property type="match status" value="1"/>
</dbReference>
<feature type="compositionally biased region" description="Basic and acidic residues" evidence="7">
    <location>
        <begin position="155"/>
        <end position="169"/>
    </location>
</feature>
<sequence length="206" mass="24064">MKYGYVRVSTREQNEERQIKALRDHGVTESHIYTDKISGKSMDRPAWNELLIKVVAGDTIVVKELDRLGRNLKQIKDTYELLGKKKVHLEILDNEVLSTANKNEIEIDLLQPMLIHLLGYIAEKEREKLLKRQREGIEAMEINDNGKKVSKRTRRETGRPSKRDALTKDQERHIDAWMSKSIKLSDCIKLTELSKATLYRIKRERV</sequence>
<dbReference type="Gene3D" id="3.40.50.1390">
    <property type="entry name" value="Resolvase, N-terminal catalytic domain"/>
    <property type="match status" value="1"/>
</dbReference>
<dbReference type="KEGG" id="ipo:Ilyop_2854"/>
<evidence type="ECO:0000256" key="2">
    <source>
        <dbReference type="ARBA" id="ARBA00022908"/>
    </source>
</evidence>
<evidence type="ECO:0000256" key="6">
    <source>
        <dbReference type="PROSITE-ProRule" id="PRU10137"/>
    </source>
</evidence>
<keyword evidence="2" id="KW-0229">DNA integration</keyword>
<evidence type="ECO:0000256" key="7">
    <source>
        <dbReference type="SAM" id="MobiDB-lite"/>
    </source>
</evidence>
<reference evidence="9 10" key="1">
    <citation type="journal article" date="2010" name="Stand. Genomic Sci.">
        <title>Complete genome sequence of Ilyobacter polytropus type strain (CuHbu1).</title>
        <authorList>
            <person name="Sikorski J."/>
            <person name="Chertkov O."/>
            <person name="Lapidus A."/>
            <person name="Nolan M."/>
            <person name="Lucas S."/>
            <person name="Del Rio T.G."/>
            <person name="Tice H."/>
            <person name="Cheng J.F."/>
            <person name="Tapia R."/>
            <person name="Han C."/>
            <person name="Goodwin L."/>
            <person name="Pitluck S."/>
            <person name="Liolios K."/>
            <person name="Ivanova N."/>
            <person name="Mavromatis K."/>
            <person name="Mikhailova N."/>
            <person name="Pati A."/>
            <person name="Chen A."/>
            <person name="Palaniappan K."/>
            <person name="Land M."/>
            <person name="Hauser L."/>
            <person name="Chang Y.J."/>
            <person name="Jeffries C.D."/>
            <person name="Brambilla E."/>
            <person name="Yasawong M."/>
            <person name="Rohde M."/>
            <person name="Pukall R."/>
            <person name="Spring S."/>
            <person name="Goker M."/>
            <person name="Woyke T."/>
            <person name="Bristow J."/>
            <person name="Eisen J.A."/>
            <person name="Markowitz V."/>
            <person name="Hugenholtz P."/>
            <person name="Kyrpides N.C."/>
            <person name="Klenk H.P."/>
        </authorList>
    </citation>
    <scope>NUCLEOTIDE SEQUENCE [LARGE SCALE GENOMIC DNA]</scope>
    <source>
        <strain evidence="10">ATCC 51220 / DSM 2926 / LMG 16218 / CuHBu1</strain>
        <plasmid evidence="10">pILYOP02</plasmid>
    </source>
</reference>
<dbReference type="GO" id="GO:0000150">
    <property type="term" value="F:DNA strand exchange activity"/>
    <property type="evidence" value="ECO:0007669"/>
    <property type="project" value="InterPro"/>
</dbReference>
<comment type="similarity">
    <text evidence="1">Belongs to the site-specific recombinase resolvase family.</text>
</comment>
<dbReference type="eggNOG" id="COG1961">
    <property type="taxonomic scope" value="Bacteria"/>
</dbReference>
<feature type="domain" description="Resolvase/invertase-type recombinase catalytic" evidence="8">
    <location>
        <begin position="1"/>
        <end position="144"/>
    </location>
</feature>
<evidence type="ECO:0000256" key="1">
    <source>
        <dbReference type="ARBA" id="ARBA00009913"/>
    </source>
</evidence>
<feature type="active site" description="O-(5'-phospho-DNA)-serine intermediate" evidence="5 6">
    <location>
        <position position="9"/>
    </location>
</feature>
<dbReference type="InterPro" id="IPR036162">
    <property type="entry name" value="Resolvase-like_N_sf"/>
</dbReference>
<organism evidence="9 10">
    <name type="scientific">Ilyobacter polytropus (strain ATCC 51220 / DSM 2926 / LMG 16218 / CuHBu1)</name>
    <dbReference type="NCBI Taxonomy" id="572544"/>
    <lineage>
        <taxon>Bacteria</taxon>
        <taxon>Fusobacteriati</taxon>
        <taxon>Fusobacteriota</taxon>
        <taxon>Fusobacteriia</taxon>
        <taxon>Fusobacteriales</taxon>
        <taxon>Fusobacteriaceae</taxon>
        <taxon>Ilyobacter</taxon>
    </lineage>
</organism>
<dbReference type="PANTHER" id="PTHR30461:SF26">
    <property type="entry name" value="RESOLVASE HOMOLOG YNEB"/>
    <property type="match status" value="1"/>
</dbReference>
<dbReference type="InterPro" id="IPR050639">
    <property type="entry name" value="SSR_resolvase"/>
</dbReference>
<dbReference type="PANTHER" id="PTHR30461">
    <property type="entry name" value="DNA-INVERTASE FROM LAMBDOID PROPHAGE"/>
    <property type="match status" value="1"/>
</dbReference>
<dbReference type="Pfam" id="PF00239">
    <property type="entry name" value="Resolvase"/>
    <property type="match status" value="1"/>
</dbReference>
<keyword evidence="10" id="KW-1185">Reference proteome</keyword>
<gene>
    <name evidence="9" type="ordered locus">Ilyop_2854</name>
</gene>
<dbReference type="PROSITE" id="PS00397">
    <property type="entry name" value="RECOMBINASES_1"/>
    <property type="match status" value="1"/>
</dbReference>
<dbReference type="SUPFAM" id="SSF53041">
    <property type="entry name" value="Resolvase-like"/>
    <property type="match status" value="1"/>
</dbReference>